<accession>A0ACD0NPR7</accession>
<name>A0ACD0NPR7_9BASI</name>
<gene>
    <name evidence="1" type="ORF">IE53DRAFT_371162</name>
</gene>
<evidence type="ECO:0000313" key="2">
    <source>
        <dbReference type="Proteomes" id="UP000245626"/>
    </source>
</evidence>
<organism evidence="1 2">
    <name type="scientific">Violaceomyces palustris</name>
    <dbReference type="NCBI Taxonomy" id="1673888"/>
    <lineage>
        <taxon>Eukaryota</taxon>
        <taxon>Fungi</taxon>
        <taxon>Dikarya</taxon>
        <taxon>Basidiomycota</taxon>
        <taxon>Ustilaginomycotina</taxon>
        <taxon>Ustilaginomycetes</taxon>
        <taxon>Violaceomycetales</taxon>
        <taxon>Violaceomycetaceae</taxon>
        <taxon>Violaceomyces</taxon>
    </lineage>
</organism>
<proteinExistence type="predicted"/>
<dbReference type="Proteomes" id="UP000245626">
    <property type="component" value="Unassembled WGS sequence"/>
</dbReference>
<dbReference type="EMBL" id="KZ820336">
    <property type="protein sequence ID" value="PWN47796.1"/>
    <property type="molecule type" value="Genomic_DNA"/>
</dbReference>
<keyword evidence="2" id="KW-1185">Reference proteome</keyword>
<sequence>MLSRNHSNRSLPLVLLTFLLVAKTLASANDPAEVSDEGRKPVVIQCDETNTFGADLAQKFESTCDQSWDRLWDISSKVCKDLKGYGFQQGTRTRAFIANKGCPDRGIWFGSDEFGNLWDCEEACGSVIRTCVPNHRSSSARYQPSGVGFTNDFRSSVQVIRYGMPDCLPVGTWPELPYSQYKDEAFVPQSRSDGESLCGEQTPTRRGLDSEGGKGHKAIRTIYHPDVDLIATYF</sequence>
<reference evidence="1 2" key="1">
    <citation type="journal article" date="2018" name="Mol. Biol. Evol.">
        <title>Broad Genomic Sampling Reveals a Smut Pathogenic Ancestry of the Fungal Clade Ustilaginomycotina.</title>
        <authorList>
            <person name="Kijpornyongpan T."/>
            <person name="Mondo S.J."/>
            <person name="Barry K."/>
            <person name="Sandor L."/>
            <person name="Lee J."/>
            <person name="Lipzen A."/>
            <person name="Pangilinan J."/>
            <person name="LaButti K."/>
            <person name="Hainaut M."/>
            <person name="Henrissat B."/>
            <person name="Grigoriev I.V."/>
            <person name="Spatafora J.W."/>
            <person name="Aime M.C."/>
        </authorList>
    </citation>
    <scope>NUCLEOTIDE SEQUENCE [LARGE SCALE GENOMIC DNA]</scope>
    <source>
        <strain evidence="1 2">SA 807</strain>
    </source>
</reference>
<evidence type="ECO:0000313" key="1">
    <source>
        <dbReference type="EMBL" id="PWN47796.1"/>
    </source>
</evidence>
<protein>
    <submittedName>
        <fullName evidence="1">Uncharacterized protein</fullName>
    </submittedName>
</protein>